<gene>
    <name evidence="1" type="ORF">PHPALM_32132</name>
</gene>
<dbReference type="InterPro" id="IPR043535">
    <property type="entry name" value="TEDC1"/>
</dbReference>
<sequence>MPGLADARTPRFGYLVRLGLESIGVRYVSLDLLRKAKKNQTTEDEYWMLWRLLHDLVLVVLADFEVDKQEMERINDTETLERTLMDPQLHDLQMELVRFYLYDWGFVCTALYSDTIRPSSQVLLLAVAWLLAFSKFFERQQRDILEVREGCFICTVLCQRMQNISLL</sequence>
<comment type="caution">
    <text evidence="1">The sequence shown here is derived from an EMBL/GenBank/DDBJ whole genome shotgun (WGS) entry which is preliminary data.</text>
</comment>
<evidence type="ECO:0000313" key="1">
    <source>
        <dbReference type="EMBL" id="POM59180.1"/>
    </source>
</evidence>
<dbReference type="Proteomes" id="UP000237271">
    <property type="component" value="Unassembled WGS sequence"/>
</dbReference>
<proteinExistence type="predicted"/>
<evidence type="ECO:0000313" key="2">
    <source>
        <dbReference type="Proteomes" id="UP000237271"/>
    </source>
</evidence>
<name>A0A2P4X0V7_9STRA</name>
<dbReference type="EMBL" id="NCKW01017307">
    <property type="protein sequence ID" value="POM59180.1"/>
    <property type="molecule type" value="Genomic_DNA"/>
</dbReference>
<dbReference type="OrthoDB" id="77427at2759"/>
<dbReference type="AlphaFoldDB" id="A0A2P4X0V7"/>
<dbReference type="PANTHER" id="PTHR35076:SF1">
    <property type="entry name" value="TUBULIN EPSILON AND DELTA COMPLEX PROTEIN 1"/>
    <property type="match status" value="1"/>
</dbReference>
<keyword evidence="2" id="KW-1185">Reference proteome</keyword>
<accession>A0A2P4X0V7</accession>
<dbReference type="PANTHER" id="PTHR35076">
    <property type="entry name" value="TUBULIN EPSILON AND DELTA COMPLEX PROTEIN 1"/>
    <property type="match status" value="1"/>
</dbReference>
<protein>
    <submittedName>
        <fullName evidence="1">Uncharacterized protein</fullName>
    </submittedName>
</protein>
<reference evidence="1 2" key="1">
    <citation type="journal article" date="2017" name="Genome Biol. Evol.">
        <title>Phytophthora megakarya and P. palmivora, closely related causal agents of cacao black pod rot, underwent increases in genome sizes and gene numbers by different mechanisms.</title>
        <authorList>
            <person name="Ali S.S."/>
            <person name="Shao J."/>
            <person name="Lary D.J."/>
            <person name="Kronmiller B."/>
            <person name="Shen D."/>
            <person name="Strem M.D."/>
            <person name="Amoako-Attah I."/>
            <person name="Akrofi A.Y."/>
            <person name="Begoude B.A."/>
            <person name="Ten Hoopen G.M."/>
            <person name="Coulibaly K."/>
            <person name="Kebe B.I."/>
            <person name="Melnick R.L."/>
            <person name="Guiltinan M.J."/>
            <person name="Tyler B.M."/>
            <person name="Meinhardt L.W."/>
            <person name="Bailey B.A."/>
        </authorList>
    </citation>
    <scope>NUCLEOTIDE SEQUENCE [LARGE SCALE GENOMIC DNA]</scope>
    <source>
        <strain evidence="2">sbr112.9</strain>
    </source>
</reference>
<organism evidence="1 2">
    <name type="scientific">Phytophthora palmivora</name>
    <dbReference type="NCBI Taxonomy" id="4796"/>
    <lineage>
        <taxon>Eukaryota</taxon>
        <taxon>Sar</taxon>
        <taxon>Stramenopiles</taxon>
        <taxon>Oomycota</taxon>
        <taxon>Peronosporomycetes</taxon>
        <taxon>Peronosporales</taxon>
        <taxon>Peronosporaceae</taxon>
        <taxon>Phytophthora</taxon>
    </lineage>
</organism>